<evidence type="ECO:0000313" key="4">
    <source>
        <dbReference type="Proteomes" id="UP001500967"/>
    </source>
</evidence>
<feature type="domain" description="FAD dependent oxidoreductase" evidence="2">
    <location>
        <begin position="5"/>
        <end position="337"/>
    </location>
</feature>
<dbReference type="Proteomes" id="UP001500967">
    <property type="component" value="Unassembled WGS sequence"/>
</dbReference>
<keyword evidence="1" id="KW-0560">Oxidoreductase</keyword>
<sequence length="361" mass="37972">MTPTVIIVGAGVLGCALADELTRRGAAVTVVDAAEAGSGTSAATFAWINANNKAPESYRRLNVLGIEAHQRAGERWFHRSGTIQLAHTGEQLDALTRKVHRFAAVGYAAELLTPSDVVALEPSLSADGLVGAARYAAEGWLDVPTMCLTLLHRAVAAGAAFLPHHRVGEVRAGRVVTDRGEFDADTVVVAAGNGSRALLRRAGIDFPVADASRASVGIISTTAPVDAGLTHLVRAEGIALRPARNGGITYADQPTGGQWALDDPRIWTVPALLLERARRLFPALNDTTTQSVGLGTRVLPEDGLTIADWVTPDRRTYAVATHSGVTLAAHLADVVADEVLTGRRHGSLAEFGLSRFASTPR</sequence>
<reference evidence="3 4" key="1">
    <citation type="journal article" date="2019" name="Int. J. Syst. Evol. Microbiol.">
        <title>The Global Catalogue of Microorganisms (GCM) 10K type strain sequencing project: providing services to taxonomists for standard genome sequencing and annotation.</title>
        <authorList>
            <consortium name="The Broad Institute Genomics Platform"/>
            <consortium name="The Broad Institute Genome Sequencing Center for Infectious Disease"/>
            <person name="Wu L."/>
            <person name="Ma J."/>
        </authorList>
    </citation>
    <scope>NUCLEOTIDE SEQUENCE [LARGE SCALE GENOMIC DNA]</scope>
    <source>
        <strain evidence="3 4">JCM 10425</strain>
    </source>
</reference>
<dbReference type="SUPFAM" id="SSF51905">
    <property type="entry name" value="FAD/NAD(P)-binding domain"/>
    <property type="match status" value="1"/>
</dbReference>
<dbReference type="PANTHER" id="PTHR13847">
    <property type="entry name" value="SARCOSINE DEHYDROGENASE-RELATED"/>
    <property type="match status" value="1"/>
</dbReference>
<protein>
    <submittedName>
        <fullName evidence="3">FAD-binding oxidoreductase</fullName>
    </submittedName>
</protein>
<proteinExistence type="predicted"/>
<keyword evidence="4" id="KW-1185">Reference proteome</keyword>
<evidence type="ECO:0000256" key="1">
    <source>
        <dbReference type="ARBA" id="ARBA00023002"/>
    </source>
</evidence>
<dbReference type="Gene3D" id="3.50.50.60">
    <property type="entry name" value="FAD/NAD(P)-binding domain"/>
    <property type="match status" value="1"/>
</dbReference>
<dbReference type="PANTHER" id="PTHR13847:SF289">
    <property type="entry name" value="GLYCINE OXIDASE"/>
    <property type="match status" value="1"/>
</dbReference>
<evidence type="ECO:0000259" key="2">
    <source>
        <dbReference type="Pfam" id="PF01266"/>
    </source>
</evidence>
<dbReference type="EMBL" id="BAAAGX010000014">
    <property type="protein sequence ID" value="GAA0247362.1"/>
    <property type="molecule type" value="Genomic_DNA"/>
</dbReference>
<dbReference type="InterPro" id="IPR006076">
    <property type="entry name" value="FAD-dep_OxRdtase"/>
</dbReference>
<gene>
    <name evidence="3" type="ORF">GCM10009539_35810</name>
</gene>
<evidence type="ECO:0000313" key="3">
    <source>
        <dbReference type="EMBL" id="GAA0247362.1"/>
    </source>
</evidence>
<dbReference type="Gene3D" id="3.30.9.10">
    <property type="entry name" value="D-Amino Acid Oxidase, subunit A, domain 2"/>
    <property type="match status" value="1"/>
</dbReference>
<accession>A0ABN0UDX3</accession>
<dbReference type="Pfam" id="PF01266">
    <property type="entry name" value="DAO"/>
    <property type="match status" value="1"/>
</dbReference>
<dbReference type="InterPro" id="IPR036188">
    <property type="entry name" value="FAD/NAD-bd_sf"/>
</dbReference>
<organism evidence="3 4">
    <name type="scientific">Cryptosporangium japonicum</name>
    <dbReference type="NCBI Taxonomy" id="80872"/>
    <lineage>
        <taxon>Bacteria</taxon>
        <taxon>Bacillati</taxon>
        <taxon>Actinomycetota</taxon>
        <taxon>Actinomycetes</taxon>
        <taxon>Cryptosporangiales</taxon>
        <taxon>Cryptosporangiaceae</taxon>
        <taxon>Cryptosporangium</taxon>
    </lineage>
</organism>
<name>A0ABN0UDX3_9ACTN</name>
<comment type="caution">
    <text evidence="3">The sequence shown here is derived from an EMBL/GenBank/DDBJ whole genome shotgun (WGS) entry which is preliminary data.</text>
</comment>
<dbReference type="RefSeq" id="WP_344649962.1">
    <property type="nucleotide sequence ID" value="NZ_BAAAGX010000014.1"/>
</dbReference>